<proteinExistence type="predicted"/>
<evidence type="ECO:0000313" key="2">
    <source>
        <dbReference type="Proteomes" id="UP000825729"/>
    </source>
</evidence>
<name>A0AAV7E3B0_ARIFI</name>
<evidence type="ECO:0000313" key="1">
    <source>
        <dbReference type="EMBL" id="KAG9442674.1"/>
    </source>
</evidence>
<comment type="caution">
    <text evidence="1">The sequence shown here is derived from an EMBL/GenBank/DDBJ whole genome shotgun (WGS) entry which is preliminary data.</text>
</comment>
<dbReference type="EMBL" id="JAINDJ010000007">
    <property type="protein sequence ID" value="KAG9442674.1"/>
    <property type="molecule type" value="Genomic_DNA"/>
</dbReference>
<protein>
    <submittedName>
        <fullName evidence="1">Uncharacterized protein</fullName>
    </submittedName>
</protein>
<sequence length="130" mass="15572">MAFKRKERELQIEIIESIARTGKDRQIFPLKKLQRVPKQSNYVDIYLFQFYCKDCYLLQSQYFWLLYPNKVQTMVLQSHPDYWKVIPSNSSSFLFFNKFVDYPNGSNRGGGQREGSGRLVHFSRPEREFL</sequence>
<dbReference type="AlphaFoldDB" id="A0AAV7E3B0"/>
<reference evidence="1 2" key="1">
    <citation type="submission" date="2021-07" db="EMBL/GenBank/DDBJ databases">
        <title>The Aristolochia fimbriata genome: insights into angiosperm evolution, floral development and chemical biosynthesis.</title>
        <authorList>
            <person name="Jiao Y."/>
        </authorList>
    </citation>
    <scope>NUCLEOTIDE SEQUENCE [LARGE SCALE GENOMIC DNA]</scope>
    <source>
        <strain evidence="1">IBCAS-2021</strain>
        <tissue evidence="1">Leaf</tissue>
    </source>
</reference>
<accession>A0AAV7E3B0</accession>
<organism evidence="1 2">
    <name type="scientific">Aristolochia fimbriata</name>
    <name type="common">White veined hardy Dutchman's pipe vine</name>
    <dbReference type="NCBI Taxonomy" id="158543"/>
    <lineage>
        <taxon>Eukaryota</taxon>
        <taxon>Viridiplantae</taxon>
        <taxon>Streptophyta</taxon>
        <taxon>Embryophyta</taxon>
        <taxon>Tracheophyta</taxon>
        <taxon>Spermatophyta</taxon>
        <taxon>Magnoliopsida</taxon>
        <taxon>Magnoliidae</taxon>
        <taxon>Piperales</taxon>
        <taxon>Aristolochiaceae</taxon>
        <taxon>Aristolochia</taxon>
    </lineage>
</organism>
<dbReference type="Proteomes" id="UP000825729">
    <property type="component" value="Unassembled WGS sequence"/>
</dbReference>
<keyword evidence="2" id="KW-1185">Reference proteome</keyword>
<gene>
    <name evidence="1" type="ORF">H6P81_018528</name>
</gene>